<dbReference type="InterPro" id="IPR050426">
    <property type="entry name" value="Glycosyltransferase_28"/>
</dbReference>
<dbReference type="SUPFAM" id="SSF53756">
    <property type="entry name" value="UDP-Glycosyltransferase/glycogen phosphorylase"/>
    <property type="match status" value="1"/>
</dbReference>
<dbReference type="GO" id="GO:0008194">
    <property type="term" value="F:UDP-glycosyltransferase activity"/>
    <property type="evidence" value="ECO:0007669"/>
    <property type="project" value="InterPro"/>
</dbReference>
<dbReference type="CDD" id="cd03784">
    <property type="entry name" value="GT1_Gtf-like"/>
    <property type="match status" value="1"/>
</dbReference>
<dbReference type="PANTHER" id="PTHR48050">
    <property type="entry name" value="STEROL 3-BETA-GLUCOSYLTRANSFERASE"/>
    <property type="match status" value="1"/>
</dbReference>
<dbReference type="GO" id="GO:0016758">
    <property type="term" value="F:hexosyltransferase activity"/>
    <property type="evidence" value="ECO:0007669"/>
    <property type="project" value="UniProtKB-ARBA"/>
</dbReference>
<feature type="domain" description="Erythromycin biosynthesis protein CIII-like C-terminal" evidence="1">
    <location>
        <begin position="279"/>
        <end position="406"/>
    </location>
</feature>
<evidence type="ECO:0000313" key="2">
    <source>
        <dbReference type="EMBL" id="QWC08982.1"/>
    </source>
</evidence>
<dbReference type="EMBL" id="CP076022">
    <property type="protein sequence ID" value="QWC08982.1"/>
    <property type="molecule type" value="Genomic_DNA"/>
</dbReference>
<dbReference type="Gene3D" id="3.40.50.2000">
    <property type="entry name" value="Glycogen Phosphorylase B"/>
    <property type="match status" value="2"/>
</dbReference>
<protein>
    <submittedName>
        <fullName evidence="2">Glycosyltransferase</fullName>
    </submittedName>
</protein>
<dbReference type="InterPro" id="IPR002213">
    <property type="entry name" value="UDP_glucos_trans"/>
</dbReference>
<name>A0A975M315_9MICC</name>
<dbReference type="RefSeq" id="WP_210229386.1">
    <property type="nucleotide sequence ID" value="NZ_CP076022.1"/>
</dbReference>
<evidence type="ECO:0000313" key="3">
    <source>
        <dbReference type="Proteomes" id="UP000676885"/>
    </source>
</evidence>
<accession>A0A975M315</accession>
<dbReference type="KEGG" id="ajg:KKR91_10610"/>
<proteinExistence type="predicted"/>
<dbReference type="Pfam" id="PF06722">
    <property type="entry name" value="EryCIII-like_C"/>
    <property type="match status" value="1"/>
</dbReference>
<dbReference type="PANTHER" id="PTHR48050:SF13">
    <property type="entry name" value="STEROL 3-BETA-GLUCOSYLTRANSFERASE UGT80A2"/>
    <property type="match status" value="1"/>
</dbReference>
<reference evidence="2 3" key="1">
    <citation type="submission" date="2021-05" db="EMBL/GenBank/DDBJ databases">
        <title>Novel species in genus Arthrobacter.</title>
        <authorList>
            <person name="Zhang G."/>
        </authorList>
    </citation>
    <scope>NUCLEOTIDE SEQUENCE [LARGE SCALE GENOMIC DNA]</scope>
    <source>
        <strain evidence="3">zg-ZUI227</strain>
    </source>
</reference>
<dbReference type="GO" id="GO:0017000">
    <property type="term" value="P:antibiotic biosynthetic process"/>
    <property type="evidence" value="ECO:0007669"/>
    <property type="project" value="UniProtKB-ARBA"/>
</dbReference>
<dbReference type="InterPro" id="IPR010610">
    <property type="entry name" value="EryCIII-like_C"/>
</dbReference>
<organism evidence="2 3">
    <name type="scientific">Arthrobacter jiangjiafuii</name>
    <dbReference type="NCBI Taxonomy" id="2817475"/>
    <lineage>
        <taxon>Bacteria</taxon>
        <taxon>Bacillati</taxon>
        <taxon>Actinomycetota</taxon>
        <taxon>Actinomycetes</taxon>
        <taxon>Micrococcales</taxon>
        <taxon>Micrococcaceae</taxon>
        <taxon>Arthrobacter</taxon>
    </lineage>
</organism>
<evidence type="ECO:0000259" key="1">
    <source>
        <dbReference type="Pfam" id="PF06722"/>
    </source>
</evidence>
<sequence length="428" mass="45652">MSDQQTRDHNPGTARHHYLFALVDGGGTVPPELGVARRLLDRGHRVNVLADNSMAGEVAGTGAAFTPWTESWGQFEDWELRTPRSQLRGVVDHMFVGPAAGQARDAAAAIEYLRPDLVLTSLPAMGAMIAAESHRIPFGVMFPNVYALPAPGMPPFGAGLPPARGRTGRLRDSVAGSMSMALFDRYALARLNALRAEYGLVPLAHSWDQMHQAWRELVLTSAAFDFPARLPDNVRYTGPILDDPAWAVSDSWTLPDGDQPLVLVALSSTFQNQTGCLQRIMDALGSLPVRGLVTTGPAVRPGAVRAPANVAVVPSVPHHQVMPQARLVVTHGGHGTVMKSLVAGVPMVILPHGRDQADNAVRVSTRGAGLAVSRRASATRIARAISKVLGGDGYRHAATELGRTIARDAVNGTLLPEIENLPARADES</sequence>
<dbReference type="Proteomes" id="UP000676885">
    <property type="component" value="Chromosome"/>
</dbReference>
<dbReference type="AlphaFoldDB" id="A0A975M315"/>
<gene>
    <name evidence="2" type="ORF">KKR91_10610</name>
</gene>
<keyword evidence="3" id="KW-1185">Reference proteome</keyword>